<accession>A0A5C2RKQ4</accession>
<evidence type="ECO:0000256" key="1">
    <source>
        <dbReference type="SAM" id="MobiDB-lite"/>
    </source>
</evidence>
<keyword evidence="3" id="KW-1185">Reference proteome</keyword>
<gene>
    <name evidence="2" type="ORF">L227DRAFT_617986</name>
</gene>
<evidence type="ECO:0000313" key="2">
    <source>
        <dbReference type="EMBL" id="RPD52228.1"/>
    </source>
</evidence>
<dbReference type="EMBL" id="ML122387">
    <property type="protein sequence ID" value="RPD52228.1"/>
    <property type="molecule type" value="Genomic_DNA"/>
</dbReference>
<feature type="compositionally biased region" description="Low complexity" evidence="1">
    <location>
        <begin position="33"/>
        <end position="54"/>
    </location>
</feature>
<protein>
    <submittedName>
        <fullName evidence="2">Uncharacterized protein</fullName>
    </submittedName>
</protein>
<sequence>MGKLDKAVAALKRQASSIAEHVKKKRKSKNGSDSRSTISITSSKSSNYQPPSVEDVPDEDDVRRASTADQEDGSDGDLIQEIPPLKQTQRKKQPLMPEEDLRE</sequence>
<evidence type="ECO:0000313" key="3">
    <source>
        <dbReference type="Proteomes" id="UP000313359"/>
    </source>
</evidence>
<dbReference type="Proteomes" id="UP000313359">
    <property type="component" value="Unassembled WGS sequence"/>
</dbReference>
<proteinExistence type="predicted"/>
<reference evidence="2" key="1">
    <citation type="journal article" date="2018" name="Genome Biol. Evol.">
        <title>Genomics and development of Lentinus tigrinus, a white-rot wood-decaying mushroom with dimorphic fruiting bodies.</title>
        <authorList>
            <person name="Wu B."/>
            <person name="Xu Z."/>
            <person name="Knudson A."/>
            <person name="Carlson A."/>
            <person name="Chen N."/>
            <person name="Kovaka S."/>
            <person name="LaButti K."/>
            <person name="Lipzen A."/>
            <person name="Pennachio C."/>
            <person name="Riley R."/>
            <person name="Schakwitz W."/>
            <person name="Umezawa K."/>
            <person name="Ohm R.A."/>
            <person name="Grigoriev I.V."/>
            <person name="Nagy L.G."/>
            <person name="Gibbons J."/>
            <person name="Hibbett D."/>
        </authorList>
    </citation>
    <scope>NUCLEOTIDE SEQUENCE [LARGE SCALE GENOMIC DNA]</scope>
    <source>
        <strain evidence="2">ALCF2SS1-6</strain>
    </source>
</reference>
<organism evidence="2 3">
    <name type="scientific">Lentinus tigrinus ALCF2SS1-6</name>
    <dbReference type="NCBI Taxonomy" id="1328759"/>
    <lineage>
        <taxon>Eukaryota</taxon>
        <taxon>Fungi</taxon>
        <taxon>Dikarya</taxon>
        <taxon>Basidiomycota</taxon>
        <taxon>Agaricomycotina</taxon>
        <taxon>Agaricomycetes</taxon>
        <taxon>Polyporales</taxon>
        <taxon>Polyporaceae</taxon>
        <taxon>Lentinus</taxon>
    </lineage>
</organism>
<feature type="region of interest" description="Disordered" evidence="1">
    <location>
        <begin position="1"/>
        <end position="103"/>
    </location>
</feature>
<dbReference type="AlphaFoldDB" id="A0A5C2RKQ4"/>
<name>A0A5C2RKQ4_9APHY</name>